<name>A0A1J5NBL1_9BACT</name>
<dbReference type="GO" id="GO:0046872">
    <property type="term" value="F:metal ion binding"/>
    <property type="evidence" value="ECO:0007669"/>
    <property type="project" value="UniProtKB-UniRule"/>
</dbReference>
<dbReference type="GO" id="GO:0051287">
    <property type="term" value="F:NAD binding"/>
    <property type="evidence" value="ECO:0007669"/>
    <property type="project" value="UniProtKB-ARBA"/>
</dbReference>
<comment type="catalytic activity">
    <reaction evidence="5 6">
        <text>NAD(+) + ATP = ADP + NADP(+) + H(+)</text>
        <dbReference type="Rhea" id="RHEA:18629"/>
        <dbReference type="ChEBI" id="CHEBI:15378"/>
        <dbReference type="ChEBI" id="CHEBI:30616"/>
        <dbReference type="ChEBI" id="CHEBI:57540"/>
        <dbReference type="ChEBI" id="CHEBI:58349"/>
        <dbReference type="ChEBI" id="CHEBI:456216"/>
        <dbReference type="EC" id="2.7.1.23"/>
    </reaction>
</comment>
<keyword evidence="6" id="KW-0067">ATP-binding</keyword>
<gene>
    <name evidence="7" type="primary">ppnK_2</name>
    <name evidence="6" type="synonym">nadK</name>
    <name evidence="7" type="ORF">BerOc1_02548</name>
</gene>
<feature type="active site" description="Proton acceptor" evidence="6">
    <location>
        <position position="46"/>
    </location>
</feature>
<feature type="binding site" evidence="6">
    <location>
        <position position="154"/>
    </location>
    <ligand>
        <name>NAD(+)</name>
        <dbReference type="ChEBI" id="CHEBI:57540"/>
    </ligand>
</feature>
<comment type="subcellular location">
    <subcellularLocation>
        <location evidence="6">Cytoplasm</location>
    </subcellularLocation>
</comment>
<keyword evidence="6" id="KW-0547">Nucleotide-binding</keyword>
<evidence type="ECO:0000256" key="4">
    <source>
        <dbReference type="ARBA" id="ARBA00023027"/>
    </source>
</evidence>
<dbReference type="Pfam" id="PF01513">
    <property type="entry name" value="NAD_kinase"/>
    <property type="match status" value="1"/>
</dbReference>
<comment type="cofactor">
    <cofactor evidence="6">
        <name>a divalent metal cation</name>
        <dbReference type="ChEBI" id="CHEBI:60240"/>
    </cofactor>
</comment>
<keyword evidence="4 6" id="KW-0520">NAD</keyword>
<dbReference type="Gene3D" id="3.40.50.10330">
    <property type="entry name" value="Probable inorganic polyphosphate/atp-NAD kinase, domain 1"/>
    <property type="match status" value="1"/>
</dbReference>
<dbReference type="InterPro" id="IPR002504">
    <property type="entry name" value="NADK"/>
</dbReference>
<feature type="binding site" evidence="6">
    <location>
        <begin position="46"/>
        <end position="47"/>
    </location>
    <ligand>
        <name>NAD(+)</name>
        <dbReference type="ChEBI" id="CHEBI:57540"/>
    </ligand>
</feature>
<evidence type="ECO:0000313" key="7">
    <source>
        <dbReference type="EMBL" id="OIQ50607.1"/>
    </source>
</evidence>
<evidence type="ECO:0000256" key="2">
    <source>
        <dbReference type="ARBA" id="ARBA00022777"/>
    </source>
</evidence>
<keyword evidence="1 6" id="KW-0808">Transferase</keyword>
<dbReference type="AlphaFoldDB" id="A0A1J5NBL1"/>
<dbReference type="PANTHER" id="PTHR20275">
    <property type="entry name" value="NAD KINASE"/>
    <property type="match status" value="1"/>
</dbReference>
<comment type="similarity">
    <text evidence="6">Belongs to the NAD kinase family.</text>
</comment>
<evidence type="ECO:0000256" key="5">
    <source>
        <dbReference type="ARBA" id="ARBA00047925"/>
    </source>
</evidence>
<dbReference type="EC" id="2.7.1.23" evidence="6"/>
<dbReference type="GO" id="GO:0003951">
    <property type="term" value="F:NAD+ kinase activity"/>
    <property type="evidence" value="ECO:0007669"/>
    <property type="project" value="UniProtKB-UniRule"/>
</dbReference>
<sequence length="257" mass="28375">MESAIRHIACVASDTPAAQERFAVLKERCSLVPVEEADALVALGGDGFMLRTVHRFLDRKLPIYGMNCGTIGFLLNQFNPDNLIERINAAQEHLLNPLAMTATTLEGDRVSALAFNEVAMLRTSQQSAHIRLFINGRKRLDNLVCDGVMVATPAGSTAYNLSAHGPIIPLGSNVMALTPICPFRPRRWTGALLPNTASVEFDILWPGLRPVSATADFLEVRDVAHILVHEDHTHPARILFAPDHSLEERIFNEQFIH</sequence>
<dbReference type="OrthoDB" id="9774737at2"/>
<dbReference type="RefSeq" id="WP_071546034.1">
    <property type="nucleotide sequence ID" value="NZ_LKAQ01000004.1"/>
</dbReference>
<organism evidence="7 8">
    <name type="scientific">Pseudodesulfovibrio hydrargyri</name>
    <dbReference type="NCBI Taxonomy" id="2125990"/>
    <lineage>
        <taxon>Bacteria</taxon>
        <taxon>Pseudomonadati</taxon>
        <taxon>Thermodesulfobacteriota</taxon>
        <taxon>Desulfovibrionia</taxon>
        <taxon>Desulfovibrionales</taxon>
        <taxon>Desulfovibrionaceae</taxon>
    </lineage>
</organism>
<dbReference type="GO" id="GO:0005737">
    <property type="term" value="C:cytoplasm"/>
    <property type="evidence" value="ECO:0007669"/>
    <property type="project" value="UniProtKB-SubCell"/>
</dbReference>
<dbReference type="NCBIfam" id="NF003406">
    <property type="entry name" value="PRK04761.1"/>
    <property type="match status" value="1"/>
</dbReference>
<dbReference type="Proteomes" id="UP000181901">
    <property type="component" value="Unassembled WGS sequence"/>
</dbReference>
<feature type="binding site" evidence="6">
    <location>
        <position position="146"/>
    </location>
    <ligand>
        <name>NAD(+)</name>
        <dbReference type="ChEBI" id="CHEBI:57540"/>
    </ligand>
</feature>
<dbReference type="SUPFAM" id="SSF111331">
    <property type="entry name" value="NAD kinase/diacylglycerol kinase-like"/>
    <property type="match status" value="1"/>
</dbReference>
<accession>A0A1J5NBL1</accession>
<evidence type="ECO:0000256" key="6">
    <source>
        <dbReference type="HAMAP-Rule" id="MF_00361"/>
    </source>
</evidence>
<feature type="binding site" evidence="6">
    <location>
        <begin position="116"/>
        <end position="117"/>
    </location>
    <ligand>
        <name>NAD(+)</name>
        <dbReference type="ChEBI" id="CHEBI:57540"/>
    </ligand>
</feature>
<comment type="caution">
    <text evidence="7">The sequence shown here is derived from an EMBL/GenBank/DDBJ whole genome shotgun (WGS) entry which is preliminary data.</text>
</comment>
<feature type="binding site" evidence="6">
    <location>
        <position position="51"/>
    </location>
    <ligand>
        <name>NAD(+)</name>
        <dbReference type="ChEBI" id="CHEBI:57540"/>
    </ligand>
</feature>
<dbReference type="Pfam" id="PF20143">
    <property type="entry name" value="NAD_kinase_C"/>
    <property type="match status" value="1"/>
</dbReference>
<dbReference type="GO" id="GO:0019674">
    <property type="term" value="P:NAD+ metabolic process"/>
    <property type="evidence" value="ECO:0007669"/>
    <property type="project" value="InterPro"/>
</dbReference>
<keyword evidence="3 6" id="KW-0521">NADP</keyword>
<keyword evidence="6" id="KW-0963">Cytoplasm</keyword>
<evidence type="ECO:0000313" key="8">
    <source>
        <dbReference type="Proteomes" id="UP000181901"/>
    </source>
</evidence>
<dbReference type="GO" id="GO:0006741">
    <property type="term" value="P:NADP+ biosynthetic process"/>
    <property type="evidence" value="ECO:0007669"/>
    <property type="project" value="UniProtKB-UniRule"/>
</dbReference>
<dbReference type="PANTHER" id="PTHR20275:SF0">
    <property type="entry name" value="NAD KINASE"/>
    <property type="match status" value="1"/>
</dbReference>
<evidence type="ECO:0000256" key="3">
    <source>
        <dbReference type="ARBA" id="ARBA00022857"/>
    </source>
</evidence>
<dbReference type="HAMAP" id="MF_00361">
    <property type="entry name" value="NAD_kinase"/>
    <property type="match status" value="1"/>
</dbReference>
<comment type="function">
    <text evidence="6">Involved in the regulation of the intracellular balance of NAD and NADP, and is a key enzyme in the biosynthesis of NADP. Catalyzes specifically the phosphorylation on 2'-hydroxyl of the adenosine moiety of NAD to yield NADP.</text>
</comment>
<dbReference type="GO" id="GO:0005524">
    <property type="term" value="F:ATP binding"/>
    <property type="evidence" value="ECO:0007669"/>
    <property type="project" value="UniProtKB-KW"/>
</dbReference>
<dbReference type="EMBL" id="LKAQ01000004">
    <property type="protein sequence ID" value="OIQ50607.1"/>
    <property type="molecule type" value="Genomic_DNA"/>
</dbReference>
<feature type="binding site" evidence="6">
    <location>
        <begin position="157"/>
        <end position="162"/>
    </location>
    <ligand>
        <name>NAD(+)</name>
        <dbReference type="ChEBI" id="CHEBI:57540"/>
    </ligand>
</feature>
<keyword evidence="2 6" id="KW-0418">Kinase</keyword>
<reference evidence="7 8" key="1">
    <citation type="submission" date="2015-09" db="EMBL/GenBank/DDBJ databases">
        <title>Genome of Desulfovibrio dechloracetivorans BerOc1, a mercury methylating strain isolated from highly hydrocarbons and metals contaminated coastal sediments.</title>
        <authorList>
            <person name="Goni Urriza M."/>
            <person name="Gassie C."/>
            <person name="Bouchez O."/>
            <person name="Klopp C."/>
            <person name="Ranchou-Peyruse A."/>
            <person name="Remy G."/>
        </authorList>
    </citation>
    <scope>NUCLEOTIDE SEQUENCE [LARGE SCALE GENOMIC DNA]</scope>
    <source>
        <strain evidence="7 8">BerOc1</strain>
    </source>
</reference>
<dbReference type="Gene3D" id="2.60.200.30">
    <property type="entry name" value="Probable inorganic polyphosphate/atp-NAD kinase, domain 2"/>
    <property type="match status" value="1"/>
</dbReference>
<dbReference type="InterPro" id="IPR016064">
    <property type="entry name" value="NAD/diacylglycerol_kinase_sf"/>
</dbReference>
<protein>
    <recommendedName>
        <fullName evidence="6">NAD kinase</fullName>
        <ecNumber evidence="6">2.7.1.23</ecNumber>
    </recommendedName>
    <alternativeName>
        <fullName evidence="6">ATP-dependent NAD kinase</fullName>
    </alternativeName>
</protein>
<dbReference type="InterPro" id="IPR017437">
    <property type="entry name" value="ATP-NAD_kinase_PpnK-typ_C"/>
</dbReference>
<proteinExistence type="inferred from homology"/>
<comment type="caution">
    <text evidence="6">Lacks conserved residue(s) required for the propagation of feature annotation.</text>
</comment>
<dbReference type="InterPro" id="IPR017438">
    <property type="entry name" value="ATP-NAD_kinase_N"/>
</dbReference>
<keyword evidence="8" id="KW-1185">Reference proteome</keyword>
<evidence type="ECO:0000256" key="1">
    <source>
        <dbReference type="ARBA" id="ARBA00022679"/>
    </source>
</evidence>